<dbReference type="EMBL" id="BKCJ010169570">
    <property type="protein sequence ID" value="GEY32907.1"/>
    <property type="molecule type" value="Genomic_DNA"/>
</dbReference>
<dbReference type="AlphaFoldDB" id="A0A699HHW2"/>
<reference evidence="2" key="1">
    <citation type="journal article" date="2019" name="Sci. Rep.">
        <title>Draft genome of Tanacetum cinerariifolium, the natural source of mosquito coil.</title>
        <authorList>
            <person name="Yamashiro T."/>
            <person name="Shiraishi A."/>
            <person name="Satake H."/>
            <person name="Nakayama K."/>
        </authorList>
    </citation>
    <scope>NUCLEOTIDE SEQUENCE</scope>
</reference>
<keyword evidence="2" id="KW-0548">Nucleotidyltransferase</keyword>
<dbReference type="GO" id="GO:0003964">
    <property type="term" value="F:RNA-directed DNA polymerase activity"/>
    <property type="evidence" value="ECO:0007669"/>
    <property type="project" value="UniProtKB-KW"/>
</dbReference>
<proteinExistence type="predicted"/>
<accession>A0A699HHW2</accession>
<comment type="caution">
    <text evidence="2">The sequence shown here is derived from an EMBL/GenBank/DDBJ whole genome shotgun (WGS) entry which is preliminary data.</text>
</comment>
<protein>
    <submittedName>
        <fullName evidence="2">Reverse transcriptase domain-containing protein</fullName>
    </submittedName>
</protein>
<name>A0A699HHW2_TANCI</name>
<keyword evidence="2" id="KW-0695">RNA-directed DNA polymerase</keyword>
<evidence type="ECO:0000313" key="2">
    <source>
        <dbReference type="EMBL" id="GEY32907.1"/>
    </source>
</evidence>
<sequence>MDQQNLTIAKIPILDTGKFEQWQFRIQQYLQHEHYALWEVIEFGDSYEAPKDGAASASDGATKKKKNSCIKHGSGNEEVNTASVSTASTNVSPVSANIGAASISQDTACAYIASQSNEKDHALVVDEESPTEFALIAKTSAGSEITVRPTINKIDKVEIAKKPAVKYAEQYRKPTKKSNVRGNQRNWNNLKSQQLGENFVMINKACFNCSHFDHLSYNSGLGVKKGRSCPKNNYTHKCMPPRPAIHKPYRPSMRPARPNINAAQPKRTSFHKPAHSYRPFQRISKFKSQFRAPWVPTVNRKFPTVNRNFPLLTENFPLVAQNFPLLIWERKETMLRPQLDVVDIACKEYSQEVLGFSDVIASGNPTPYYDPIVFARSSRESDFILEEVDAFLALKDDPTSLEVDQSYVDTEGDILL</sequence>
<evidence type="ECO:0000256" key="1">
    <source>
        <dbReference type="SAM" id="MobiDB-lite"/>
    </source>
</evidence>
<feature type="region of interest" description="Disordered" evidence="1">
    <location>
        <begin position="51"/>
        <end position="78"/>
    </location>
</feature>
<keyword evidence="2" id="KW-0808">Transferase</keyword>
<organism evidence="2">
    <name type="scientific">Tanacetum cinerariifolium</name>
    <name type="common">Dalmatian daisy</name>
    <name type="synonym">Chrysanthemum cinerariifolium</name>
    <dbReference type="NCBI Taxonomy" id="118510"/>
    <lineage>
        <taxon>Eukaryota</taxon>
        <taxon>Viridiplantae</taxon>
        <taxon>Streptophyta</taxon>
        <taxon>Embryophyta</taxon>
        <taxon>Tracheophyta</taxon>
        <taxon>Spermatophyta</taxon>
        <taxon>Magnoliopsida</taxon>
        <taxon>eudicotyledons</taxon>
        <taxon>Gunneridae</taxon>
        <taxon>Pentapetalae</taxon>
        <taxon>asterids</taxon>
        <taxon>campanulids</taxon>
        <taxon>Asterales</taxon>
        <taxon>Asteraceae</taxon>
        <taxon>Asteroideae</taxon>
        <taxon>Anthemideae</taxon>
        <taxon>Anthemidinae</taxon>
        <taxon>Tanacetum</taxon>
    </lineage>
</organism>
<gene>
    <name evidence="2" type="ORF">Tci_404881</name>
</gene>